<dbReference type="PROSITE" id="PS51186">
    <property type="entry name" value="GNAT"/>
    <property type="match status" value="1"/>
</dbReference>
<dbReference type="Gene3D" id="3.40.630.30">
    <property type="match status" value="1"/>
</dbReference>
<name>A0A498R8L8_9FIRM</name>
<dbReference type="EC" id="6.2.1.22" evidence="3"/>
<dbReference type="Pfam" id="PF08218">
    <property type="entry name" value="Citrate_ly_lig"/>
    <property type="match status" value="1"/>
</dbReference>
<dbReference type="AlphaFoldDB" id="A0A498R8L8"/>
<dbReference type="NCBIfam" id="TIGR00124">
    <property type="entry name" value="cit_ly_ligase"/>
    <property type="match status" value="1"/>
</dbReference>
<dbReference type="GO" id="GO:0008771">
    <property type="term" value="F:[citrate (pro-3S)-lyase] ligase activity"/>
    <property type="evidence" value="ECO:0007669"/>
    <property type="project" value="UniProtKB-EC"/>
</dbReference>
<evidence type="ECO:0000256" key="2">
    <source>
        <dbReference type="ARBA" id="ARBA00022840"/>
    </source>
</evidence>
<keyword evidence="2 3" id="KW-0067">ATP-binding</keyword>
<dbReference type="EMBL" id="UPPP01000064">
    <property type="protein sequence ID" value="VBB06523.1"/>
    <property type="molecule type" value="Genomic_DNA"/>
</dbReference>
<keyword evidence="1 3" id="KW-0547">Nucleotide-binding</keyword>
<protein>
    <recommendedName>
        <fullName evidence="3">[Citrate [pro-3S]-lyase] ligase</fullName>
        <ecNumber evidence="3">6.2.1.22</ecNumber>
    </recommendedName>
</protein>
<dbReference type="InterPro" id="IPR013166">
    <property type="entry name" value="Citrate_lyase_ligase_C"/>
</dbReference>
<keyword evidence="3" id="KW-0436">Ligase</keyword>
<dbReference type="PANTHER" id="PTHR40599:SF1">
    <property type="entry name" value="[CITRATE [PRO-3S]-LYASE] LIGASE"/>
    <property type="match status" value="1"/>
</dbReference>
<dbReference type="Proteomes" id="UP000277811">
    <property type="component" value="Unassembled WGS sequence"/>
</dbReference>
<dbReference type="GO" id="GO:0016747">
    <property type="term" value="F:acyltransferase activity, transferring groups other than amino-acyl groups"/>
    <property type="evidence" value="ECO:0007669"/>
    <property type="project" value="InterPro"/>
</dbReference>
<dbReference type="SMART" id="SM00764">
    <property type="entry name" value="Citrate_ly_lig"/>
    <property type="match status" value="1"/>
</dbReference>
<sequence>MWEEVETRSINLKRPGEVQQVRDFLARFDLAFSADLDYTIALYKEEQIVATGSLSGETLRNIAVDESLQGEGLTAVVVSALMNEAAQRGRYHYFLFTKPGNTVLFSSLGFTEIARAEPYAVLLEAGIGTVGDYCREIKEQLAGLPAGPRAGVVVNCNPFTRGHQALIAKAAKECASVVVMVVSEERSLVPFAVRYRLVREGVAEYSNVLVVPAGTYMVSAATFPGYFTKGEETVTAQTRLDAALFAQRIAPALNITLRYVGEEPYCNVTAAYNEALAAILPQSGVELRVVPRILSAGEAISASRVRELIRQDRWEDMASLVPPSTYRYLVSPEAAPVIERIKNTNSRH</sequence>
<dbReference type="OrthoDB" id="9779753at2"/>
<dbReference type="InterPro" id="IPR014729">
    <property type="entry name" value="Rossmann-like_a/b/a_fold"/>
</dbReference>
<dbReference type="PIRSF" id="PIRSF005751">
    <property type="entry name" value="Acet_citr_lig"/>
    <property type="match status" value="1"/>
</dbReference>
<dbReference type="RefSeq" id="WP_122627469.1">
    <property type="nucleotide sequence ID" value="NZ_UPPP01000064.1"/>
</dbReference>
<dbReference type="InterPro" id="IPR000182">
    <property type="entry name" value="GNAT_dom"/>
</dbReference>
<dbReference type="InterPro" id="IPR005216">
    <property type="entry name" value="Citrate_lyase_ligase"/>
</dbReference>
<dbReference type="PANTHER" id="PTHR40599">
    <property type="entry name" value="[CITRATE [PRO-3S]-LYASE] LIGASE"/>
    <property type="match status" value="1"/>
</dbReference>
<evidence type="ECO:0000313" key="5">
    <source>
        <dbReference type="EMBL" id="VBB06523.1"/>
    </source>
</evidence>
<keyword evidence="5" id="KW-0012">Acyltransferase</keyword>
<evidence type="ECO:0000256" key="3">
    <source>
        <dbReference type="PIRNR" id="PIRNR005751"/>
    </source>
</evidence>
<evidence type="ECO:0000313" key="6">
    <source>
        <dbReference type="Proteomes" id="UP000277811"/>
    </source>
</evidence>
<proteinExistence type="predicted"/>
<comment type="catalytic activity">
    <reaction evidence="3">
        <text>holo-[citrate lyase ACP] + acetate + ATP = acetyl-[citrate lyase ACP] + AMP + diphosphate</text>
        <dbReference type="Rhea" id="RHEA:23788"/>
        <dbReference type="Rhea" id="RHEA-COMP:10158"/>
        <dbReference type="Rhea" id="RHEA-COMP:13710"/>
        <dbReference type="ChEBI" id="CHEBI:30089"/>
        <dbReference type="ChEBI" id="CHEBI:30616"/>
        <dbReference type="ChEBI" id="CHEBI:33019"/>
        <dbReference type="ChEBI" id="CHEBI:82683"/>
        <dbReference type="ChEBI" id="CHEBI:137976"/>
        <dbReference type="ChEBI" id="CHEBI:456215"/>
        <dbReference type="EC" id="6.2.1.22"/>
    </reaction>
</comment>
<comment type="function">
    <text evidence="3">Acetylation of prosthetic group (2-(5''-phosphoribosyl)-3'-dephosphocoenzyme-A) of the gamma subunit of citrate lyase.</text>
</comment>
<organism evidence="5 6">
    <name type="scientific">Lucifera butyrica</name>
    <dbReference type="NCBI Taxonomy" id="1351585"/>
    <lineage>
        <taxon>Bacteria</taxon>
        <taxon>Bacillati</taxon>
        <taxon>Bacillota</taxon>
        <taxon>Negativicutes</taxon>
        <taxon>Veillonellales</taxon>
        <taxon>Veillonellaceae</taxon>
        <taxon>Lucifera</taxon>
    </lineage>
</organism>
<accession>A0A498R8L8</accession>
<keyword evidence="5" id="KW-0808">Transferase</keyword>
<evidence type="ECO:0000256" key="1">
    <source>
        <dbReference type="ARBA" id="ARBA00022741"/>
    </source>
</evidence>
<dbReference type="Gene3D" id="3.40.50.620">
    <property type="entry name" value="HUPs"/>
    <property type="match status" value="1"/>
</dbReference>
<dbReference type="SUPFAM" id="SSF52374">
    <property type="entry name" value="Nucleotidylyl transferase"/>
    <property type="match status" value="1"/>
</dbReference>
<evidence type="ECO:0000259" key="4">
    <source>
        <dbReference type="PROSITE" id="PS51186"/>
    </source>
</evidence>
<dbReference type="SUPFAM" id="SSF55729">
    <property type="entry name" value="Acyl-CoA N-acyltransferases (Nat)"/>
    <property type="match status" value="1"/>
</dbReference>
<gene>
    <name evidence="5" type="ORF">LUCI_1756</name>
</gene>
<dbReference type="InterPro" id="IPR016181">
    <property type="entry name" value="Acyl_CoA_acyltransferase"/>
</dbReference>
<dbReference type="Pfam" id="PF08445">
    <property type="entry name" value="FR47"/>
    <property type="match status" value="1"/>
</dbReference>
<dbReference type="GO" id="GO:0005524">
    <property type="term" value="F:ATP binding"/>
    <property type="evidence" value="ECO:0007669"/>
    <property type="project" value="UniProtKB-UniRule"/>
</dbReference>
<reference evidence="5 6" key="1">
    <citation type="submission" date="2018-06" db="EMBL/GenBank/DDBJ databases">
        <authorList>
            <person name="Strepis N."/>
        </authorList>
    </citation>
    <scope>NUCLEOTIDE SEQUENCE [LARGE SCALE GENOMIC DNA]</scope>
    <source>
        <strain evidence="5">LUCI</strain>
    </source>
</reference>
<dbReference type="InterPro" id="IPR013653">
    <property type="entry name" value="GCN5-like_dom"/>
</dbReference>
<keyword evidence="6" id="KW-1185">Reference proteome</keyword>
<feature type="domain" description="N-acetyltransferase" evidence="4">
    <location>
        <begin position="1"/>
        <end position="128"/>
    </location>
</feature>